<dbReference type="EMBL" id="ACJE01000016">
    <property type="protein sequence ID" value="EHA20512.1"/>
    <property type="molecule type" value="Genomic_DNA"/>
</dbReference>
<evidence type="ECO:0000313" key="3">
    <source>
        <dbReference type="Proteomes" id="UP000009038"/>
    </source>
</evidence>
<reference evidence="2 3" key="1">
    <citation type="journal article" date="2011" name="Genome Res.">
        <title>Comparative genomics of citric-acid-producing Aspergillus niger ATCC 1015 versus enzyme-producing CBS 513.88.</title>
        <authorList>
            <person name="Andersen M.R."/>
            <person name="Salazar M.P."/>
            <person name="Schaap P.J."/>
            <person name="van de Vondervoort P.J."/>
            <person name="Culley D."/>
            <person name="Thykaer J."/>
            <person name="Frisvad J.C."/>
            <person name="Nielsen K.F."/>
            <person name="Albang R."/>
            <person name="Albermann K."/>
            <person name="Berka R.M."/>
            <person name="Braus G.H."/>
            <person name="Braus-Stromeyer S.A."/>
            <person name="Corrochano L.M."/>
            <person name="Dai Z."/>
            <person name="van Dijck P.W."/>
            <person name="Hofmann G."/>
            <person name="Lasure L.L."/>
            <person name="Magnuson J.K."/>
            <person name="Menke H."/>
            <person name="Meijer M."/>
            <person name="Meijer S.L."/>
            <person name="Nielsen J.B."/>
            <person name="Nielsen M.L."/>
            <person name="van Ooyen A.J."/>
            <person name="Pel H.J."/>
            <person name="Poulsen L."/>
            <person name="Samson R.A."/>
            <person name="Stam H."/>
            <person name="Tsang A."/>
            <person name="van den Brink J.M."/>
            <person name="Atkins A."/>
            <person name="Aerts A."/>
            <person name="Shapiro H."/>
            <person name="Pangilinan J."/>
            <person name="Salamov A."/>
            <person name="Lou Y."/>
            <person name="Lindquist E."/>
            <person name="Lucas S."/>
            <person name="Grimwood J."/>
            <person name="Grigoriev I.V."/>
            <person name="Kubicek C.P."/>
            <person name="Martinez D."/>
            <person name="van Peij N.N."/>
            <person name="Roubos J.A."/>
            <person name="Nielsen J."/>
            <person name="Baker S.E."/>
        </authorList>
    </citation>
    <scope>NUCLEOTIDE SEQUENCE [LARGE SCALE GENOMIC DNA]</scope>
    <source>
        <strain evidence="3">ATCC 1015 / CBS 113.46 / FGSC A1144 / LSHB Ac4 / NCTC 3858a / NRRL 328 / USDA 3528.7</strain>
    </source>
</reference>
<proteinExistence type="predicted"/>
<evidence type="ECO:0000313" key="2">
    <source>
        <dbReference type="EMBL" id="EHA20512.1"/>
    </source>
</evidence>
<name>G3Y8Q4_ASPNA</name>
<sequence>MKTVDDTARETAREMGYREPASTTDSSNGNSMMNPHNSLNDMAQSGVKEMKNVFDGVASAPAPGDFLNSTWEHVRSLMVGGSEEDHGNGEVGFEMMCAVVFGRCVLIEDVDGGVEPADPDEIRCIENLEREKIIQFLQERHMSMNNSGRGKKV</sequence>
<evidence type="ECO:0000256" key="1">
    <source>
        <dbReference type="SAM" id="MobiDB-lite"/>
    </source>
</evidence>
<dbReference type="HOGENOM" id="CLU_1712851_0_0_1"/>
<comment type="caution">
    <text evidence="2">The sequence shown here is derived from an EMBL/GenBank/DDBJ whole genome shotgun (WGS) entry which is preliminary data.</text>
</comment>
<dbReference type="AlphaFoldDB" id="G3Y8Q4"/>
<dbReference type="OrthoDB" id="4343623at2759"/>
<feature type="compositionally biased region" description="Polar residues" evidence="1">
    <location>
        <begin position="21"/>
        <end position="36"/>
    </location>
</feature>
<accession>G3Y8Q4</accession>
<feature type="region of interest" description="Disordered" evidence="1">
    <location>
        <begin position="1"/>
        <end position="36"/>
    </location>
</feature>
<gene>
    <name evidence="2" type="ORF">ASPNIDRAFT_44171</name>
</gene>
<organism evidence="2 3">
    <name type="scientific">Aspergillus niger (strain ATCC 1015 / CBS 113.46 / FGSC A1144 / LSHB Ac4 / NCTC 3858a / NRRL 328 / USDA 3528.7)</name>
    <dbReference type="NCBI Taxonomy" id="380704"/>
    <lineage>
        <taxon>Eukaryota</taxon>
        <taxon>Fungi</taxon>
        <taxon>Dikarya</taxon>
        <taxon>Ascomycota</taxon>
        <taxon>Pezizomycotina</taxon>
        <taxon>Eurotiomycetes</taxon>
        <taxon>Eurotiomycetidae</taxon>
        <taxon>Eurotiales</taxon>
        <taxon>Aspergillaceae</taxon>
        <taxon>Aspergillus</taxon>
        <taxon>Aspergillus subgen. Circumdati</taxon>
    </lineage>
</organism>
<dbReference type="Proteomes" id="UP000009038">
    <property type="component" value="Unassembled WGS sequence"/>
</dbReference>
<feature type="compositionally biased region" description="Basic and acidic residues" evidence="1">
    <location>
        <begin position="1"/>
        <end position="17"/>
    </location>
</feature>
<protein>
    <submittedName>
        <fullName evidence="2">Uncharacterized protein</fullName>
    </submittedName>
</protein>